<feature type="compositionally biased region" description="Low complexity" evidence="2">
    <location>
        <begin position="276"/>
        <end position="286"/>
    </location>
</feature>
<dbReference type="OMA" id="ETHTAKR"/>
<dbReference type="OrthoDB" id="25778at2759"/>
<dbReference type="Gene3D" id="2.130.10.10">
    <property type="entry name" value="YVTN repeat-like/Quinoprotein amine dehydrogenase"/>
    <property type="match status" value="1"/>
</dbReference>
<dbReference type="Proteomes" id="UP000007110">
    <property type="component" value="Unassembled WGS sequence"/>
</dbReference>
<feature type="region of interest" description="Disordered" evidence="2">
    <location>
        <begin position="1"/>
        <end position="21"/>
    </location>
</feature>
<dbReference type="GO" id="GO:0005737">
    <property type="term" value="C:cytoplasm"/>
    <property type="evidence" value="ECO:0000318"/>
    <property type="project" value="GO_Central"/>
</dbReference>
<dbReference type="InterPro" id="IPR036322">
    <property type="entry name" value="WD40_repeat_dom_sf"/>
</dbReference>
<evidence type="ECO:0000256" key="1">
    <source>
        <dbReference type="ARBA" id="ARBA00004329"/>
    </source>
</evidence>
<protein>
    <recommendedName>
        <fullName evidence="7">Breast carcinoma amplified sequence 3</fullName>
    </recommendedName>
</protein>
<keyword evidence="6" id="KW-1185">Reference proteome</keyword>
<dbReference type="EnsemblMetazoa" id="XM_030991903">
    <property type="protein sequence ID" value="XP_030847763"/>
    <property type="gene ID" value="LOC591186"/>
</dbReference>
<dbReference type="PANTHER" id="PTHR13268:SF0">
    <property type="entry name" value="BCAS3 MICROTUBULE ASSOCIATED CELL MIGRATION FACTOR"/>
    <property type="match status" value="1"/>
</dbReference>
<dbReference type="InterPro" id="IPR048382">
    <property type="entry name" value="BCAS3_WD40"/>
</dbReference>
<dbReference type="GO" id="GO:0006914">
    <property type="term" value="P:autophagy"/>
    <property type="evidence" value="ECO:0007669"/>
    <property type="project" value="InterPro"/>
</dbReference>
<dbReference type="GO" id="GO:0042594">
    <property type="term" value="P:response to starvation"/>
    <property type="evidence" value="ECO:0000318"/>
    <property type="project" value="GO_Central"/>
</dbReference>
<comment type="subcellular location">
    <subcellularLocation>
        <location evidence="1">Preautophagosomal structure</location>
    </subcellularLocation>
</comment>
<dbReference type="RefSeq" id="XP_030847763.1">
    <property type="nucleotide sequence ID" value="XM_030991903.1"/>
</dbReference>
<evidence type="ECO:0000256" key="2">
    <source>
        <dbReference type="SAM" id="MobiDB-lite"/>
    </source>
</evidence>
<feature type="domain" description="BCAS3" evidence="3">
    <location>
        <begin position="610"/>
        <end position="759"/>
    </location>
</feature>
<dbReference type="InParanoid" id="A0A7M7PB77"/>
<proteinExistence type="predicted"/>
<evidence type="ECO:0000259" key="4">
    <source>
        <dbReference type="Pfam" id="PF21034"/>
    </source>
</evidence>
<dbReference type="KEGG" id="spu:591186"/>
<evidence type="ECO:0008006" key="7">
    <source>
        <dbReference type="Google" id="ProtNLM"/>
    </source>
</evidence>
<dbReference type="CTD" id="54828"/>
<dbReference type="PANTHER" id="PTHR13268">
    <property type="entry name" value="BREAST CARCINOMA AMPLIFIED SEQUENCE 3"/>
    <property type="match status" value="1"/>
</dbReference>
<dbReference type="InterPro" id="IPR045142">
    <property type="entry name" value="BCAS3-like"/>
</dbReference>
<feature type="domain" description="BCAS3 WD40" evidence="4">
    <location>
        <begin position="48"/>
        <end position="515"/>
    </location>
</feature>
<feature type="region of interest" description="Disordered" evidence="2">
    <location>
        <begin position="273"/>
        <end position="303"/>
    </location>
</feature>
<reference evidence="6" key="1">
    <citation type="submission" date="2015-02" db="EMBL/GenBank/DDBJ databases">
        <title>Genome sequencing for Strongylocentrotus purpuratus.</title>
        <authorList>
            <person name="Murali S."/>
            <person name="Liu Y."/>
            <person name="Vee V."/>
            <person name="English A."/>
            <person name="Wang M."/>
            <person name="Skinner E."/>
            <person name="Han Y."/>
            <person name="Muzny D.M."/>
            <person name="Worley K.C."/>
            <person name="Gibbs R.A."/>
        </authorList>
    </citation>
    <scope>NUCLEOTIDE SEQUENCE</scope>
</reference>
<evidence type="ECO:0000259" key="3">
    <source>
        <dbReference type="Pfam" id="PF12490"/>
    </source>
</evidence>
<accession>A0A7M7PB77</accession>
<dbReference type="AlphaFoldDB" id="A0A7M7PB77"/>
<dbReference type="Pfam" id="PF12490">
    <property type="entry name" value="BCAS3"/>
    <property type="match status" value="1"/>
</dbReference>
<dbReference type="SUPFAM" id="SSF50978">
    <property type="entry name" value="WD40 repeat-like"/>
    <property type="match status" value="1"/>
</dbReference>
<dbReference type="InterPro" id="IPR015943">
    <property type="entry name" value="WD40/YVTN_repeat-like_dom_sf"/>
</dbReference>
<dbReference type="Pfam" id="PF21034">
    <property type="entry name" value="BCAS3_WD40"/>
    <property type="match status" value="1"/>
</dbReference>
<name>A0A7M7PB77_STRPU</name>
<organism evidence="5 6">
    <name type="scientific">Strongylocentrotus purpuratus</name>
    <name type="common">Purple sea urchin</name>
    <dbReference type="NCBI Taxonomy" id="7668"/>
    <lineage>
        <taxon>Eukaryota</taxon>
        <taxon>Metazoa</taxon>
        <taxon>Echinodermata</taxon>
        <taxon>Eleutherozoa</taxon>
        <taxon>Echinozoa</taxon>
        <taxon>Echinoidea</taxon>
        <taxon>Euechinoidea</taxon>
        <taxon>Echinacea</taxon>
        <taxon>Camarodonta</taxon>
        <taxon>Echinidea</taxon>
        <taxon>Strongylocentrotidae</taxon>
        <taxon>Strongylocentrotus</taxon>
    </lineage>
</organism>
<reference evidence="5" key="2">
    <citation type="submission" date="2021-01" db="UniProtKB">
        <authorList>
            <consortium name="EnsemblMetazoa"/>
        </authorList>
    </citation>
    <scope>IDENTIFICATION</scope>
</reference>
<dbReference type="InterPro" id="IPR022175">
    <property type="entry name" value="BCAS3_dom"/>
</dbReference>
<sequence>MSYVEGARRVPRGGQTVRPQPVSDKSYMASVVDFFHDAYAGSAPLENDKIIWVKFEKPDVTDYMNHSQEAPECPLFLVIGYTNGVQIWSILANGDAEEVLSLRQGPVRILRILPTPTHSKNHHHYQDKRPLIAICDGASSSQPFCSVTIRSLKTNEQVHAVSFKTPVVDIVCNKRLMIVALQEKIAAFDAASFKHRFIITSCYLAGPPNINPLALGTRWLAYADKKLIPSHQSGGGVCRDASKSYKATVIHAAKAITKGISVFSESLGKYASAKLSNSPPRSPGESPGEKTSSSSPPHRQGTPGVVTVVDATLLEGEFNVTDDSPGDGMVAHFQAHINEPVTAMTFDPSGRLLFTAGAQGHVFHIFRITSHPCRSGLGAVHHLYILYRGDTAAKVQHVSFTNDSRWVAVSTMRETTHLFPITPYGGHVCARTHTSQKIVNKESRFHKSAGLEELVETGRWSPVHGLSESPTSSGFHTPDSIASIPHNNTLNVAIGNPRLPPYPQTVTILPLEQIKLSTTLGAVATSMAASTAKPGRGKAPTQSSGASEYSGLATCFALSRGHVQGANQVPREKDSTRVSPIPSLFIMSCHGFLVEYTLDPKATLPASVKKGDDSPLELVASMVAQWRLQRGFNSPECNLRIPGNSLVHLFSDDAERSITATQGSLYQSLPRNESCESLTSAHSSNQDTDFDEPWLSQVEMVTHAGPHRHLWMGPQFVFKTVPQPSSTTILSSSSSALLTEGLETNRSAMDMTIDDMDLRSLRIQPLRSDPLPTPQARDGRVHRLSSCEGSAGASIEYGSGTFDHASNLLEVSCGSWPENSPSQQRSSEMLEEHLKQTIAEAMAESPSTEMRPSGRLKGHHHLHHPAPEVVAESNGVLSSSAGSADSIPHSFEARLSPQHTMDHILVFPSANNSSPECN</sequence>
<dbReference type="GO" id="GO:0000407">
    <property type="term" value="C:phagophore assembly site"/>
    <property type="evidence" value="ECO:0007669"/>
    <property type="project" value="UniProtKB-SubCell"/>
</dbReference>
<evidence type="ECO:0000313" key="5">
    <source>
        <dbReference type="EnsemblMetazoa" id="XP_030847763"/>
    </source>
</evidence>
<evidence type="ECO:0000313" key="6">
    <source>
        <dbReference type="Proteomes" id="UP000007110"/>
    </source>
</evidence>
<dbReference type="GeneID" id="591186"/>